<evidence type="ECO:0000313" key="3">
    <source>
        <dbReference type="Proteomes" id="UP001234989"/>
    </source>
</evidence>
<dbReference type="Pfam" id="PF17921">
    <property type="entry name" value="Integrase_H2C2"/>
    <property type="match status" value="1"/>
</dbReference>
<reference evidence="2" key="1">
    <citation type="submission" date="2023-08" db="EMBL/GenBank/DDBJ databases">
        <title>A de novo genome assembly of Solanum verrucosum Schlechtendal, a Mexican diploid species geographically isolated from the other diploid A-genome species in potato relatives.</title>
        <authorList>
            <person name="Hosaka K."/>
        </authorList>
    </citation>
    <scope>NUCLEOTIDE SEQUENCE</scope>
    <source>
        <tissue evidence="2">Young leaves</tissue>
    </source>
</reference>
<name>A0AAF0Q9X1_SOLVR</name>
<dbReference type="InterPro" id="IPR052160">
    <property type="entry name" value="Gypsy_RT_Integrase-like"/>
</dbReference>
<accession>A0AAF0Q9X1</accession>
<dbReference type="Proteomes" id="UP001234989">
    <property type="component" value="Chromosome 3"/>
</dbReference>
<protein>
    <recommendedName>
        <fullName evidence="1">Integrase zinc-binding domain-containing protein</fullName>
    </recommendedName>
</protein>
<gene>
    <name evidence="2" type="ORF">MTR67_012796</name>
</gene>
<evidence type="ECO:0000259" key="1">
    <source>
        <dbReference type="Pfam" id="PF17921"/>
    </source>
</evidence>
<dbReference type="InterPro" id="IPR041588">
    <property type="entry name" value="Integrase_H2C2"/>
</dbReference>
<dbReference type="Gene3D" id="1.10.340.70">
    <property type="match status" value="1"/>
</dbReference>
<dbReference type="PANTHER" id="PTHR47266">
    <property type="entry name" value="ENDONUCLEASE-RELATED"/>
    <property type="match status" value="1"/>
</dbReference>
<feature type="domain" description="Integrase zinc-binding" evidence="1">
    <location>
        <begin position="41"/>
        <end position="91"/>
    </location>
</feature>
<evidence type="ECO:0000313" key="2">
    <source>
        <dbReference type="EMBL" id="WMV19411.1"/>
    </source>
</evidence>
<sequence>MIRYYLNSRVQSINRELRFFSQGGDGVLRYQGRLCVPNVGELRHHILAEAHNSRYSIHPGATKMYRDLREVYWWNGMKGDIADFVAKCPNC</sequence>
<organism evidence="2 3">
    <name type="scientific">Solanum verrucosum</name>
    <dbReference type="NCBI Taxonomy" id="315347"/>
    <lineage>
        <taxon>Eukaryota</taxon>
        <taxon>Viridiplantae</taxon>
        <taxon>Streptophyta</taxon>
        <taxon>Embryophyta</taxon>
        <taxon>Tracheophyta</taxon>
        <taxon>Spermatophyta</taxon>
        <taxon>Magnoliopsida</taxon>
        <taxon>eudicotyledons</taxon>
        <taxon>Gunneridae</taxon>
        <taxon>Pentapetalae</taxon>
        <taxon>asterids</taxon>
        <taxon>lamiids</taxon>
        <taxon>Solanales</taxon>
        <taxon>Solanaceae</taxon>
        <taxon>Solanoideae</taxon>
        <taxon>Solaneae</taxon>
        <taxon>Solanum</taxon>
    </lineage>
</organism>
<dbReference type="EMBL" id="CP133614">
    <property type="protein sequence ID" value="WMV19411.1"/>
    <property type="molecule type" value="Genomic_DNA"/>
</dbReference>
<keyword evidence="3" id="KW-1185">Reference proteome</keyword>
<proteinExistence type="predicted"/>
<dbReference type="AlphaFoldDB" id="A0AAF0Q9X1"/>